<protein>
    <submittedName>
        <fullName evidence="1">VOC family protein</fullName>
    </submittedName>
</protein>
<dbReference type="SUPFAM" id="SSF54593">
    <property type="entry name" value="Glyoxalase/Bleomycin resistance protein/Dihydroxybiphenyl dioxygenase"/>
    <property type="match status" value="1"/>
</dbReference>
<evidence type="ECO:0000313" key="2">
    <source>
        <dbReference type="Proteomes" id="UP001611494"/>
    </source>
</evidence>
<dbReference type="InterPro" id="IPR029068">
    <property type="entry name" value="Glyas_Bleomycin-R_OHBP_Dase"/>
</dbReference>
<dbReference type="EMBL" id="JBIRYL010000029">
    <property type="protein sequence ID" value="MFI2234489.1"/>
    <property type="molecule type" value="Genomic_DNA"/>
</dbReference>
<dbReference type="CDD" id="cd08351">
    <property type="entry name" value="ChaP_like"/>
    <property type="match status" value="1"/>
</dbReference>
<proteinExistence type="predicted"/>
<dbReference type="RefSeq" id="WP_397067260.1">
    <property type="nucleotide sequence ID" value="NZ_JBIRYL010000029.1"/>
</dbReference>
<gene>
    <name evidence="1" type="ORF">ACH49Z_32045</name>
</gene>
<evidence type="ECO:0000313" key="1">
    <source>
        <dbReference type="EMBL" id="MFI2234489.1"/>
    </source>
</evidence>
<dbReference type="Gene3D" id="3.10.180.10">
    <property type="entry name" value="2,3-Dihydroxybiphenyl 1,2-Dioxygenase, domain 1"/>
    <property type="match status" value="1"/>
</dbReference>
<keyword evidence="2" id="KW-1185">Reference proteome</keyword>
<dbReference type="Proteomes" id="UP001611494">
    <property type="component" value="Unassembled WGS sequence"/>
</dbReference>
<name>A0ABW7W6S5_9NOCA</name>
<organism evidence="1 2">
    <name type="scientific">Nocardia testacea</name>
    <dbReference type="NCBI Taxonomy" id="248551"/>
    <lineage>
        <taxon>Bacteria</taxon>
        <taxon>Bacillati</taxon>
        <taxon>Actinomycetota</taxon>
        <taxon>Actinomycetes</taxon>
        <taxon>Mycobacteriales</taxon>
        <taxon>Nocardiaceae</taxon>
        <taxon>Nocardia</taxon>
    </lineage>
</organism>
<reference evidence="1 2" key="1">
    <citation type="submission" date="2024-10" db="EMBL/GenBank/DDBJ databases">
        <title>The Natural Products Discovery Center: Release of the First 8490 Sequenced Strains for Exploring Actinobacteria Biosynthetic Diversity.</title>
        <authorList>
            <person name="Kalkreuter E."/>
            <person name="Kautsar S.A."/>
            <person name="Yang D."/>
            <person name="Bader C.D."/>
            <person name="Teijaro C.N."/>
            <person name="Fluegel L."/>
            <person name="Davis C.M."/>
            <person name="Simpson J.R."/>
            <person name="Lauterbach L."/>
            <person name="Steele A.D."/>
            <person name="Gui C."/>
            <person name="Meng S."/>
            <person name="Li G."/>
            <person name="Viehrig K."/>
            <person name="Ye F."/>
            <person name="Su P."/>
            <person name="Kiefer A.F."/>
            <person name="Nichols A."/>
            <person name="Cepeda A.J."/>
            <person name="Yan W."/>
            <person name="Fan B."/>
            <person name="Jiang Y."/>
            <person name="Adhikari A."/>
            <person name="Zheng C.-J."/>
            <person name="Schuster L."/>
            <person name="Cowan T.M."/>
            <person name="Smanski M.J."/>
            <person name="Chevrette M.G."/>
            <person name="De Carvalho L.P.S."/>
            <person name="Shen B."/>
        </authorList>
    </citation>
    <scope>NUCLEOTIDE SEQUENCE [LARGE SCALE GENOMIC DNA]</scope>
    <source>
        <strain evidence="1 2">NPDC019377</strain>
    </source>
</reference>
<comment type="caution">
    <text evidence="1">The sequence shown here is derived from an EMBL/GenBank/DDBJ whole genome shotgun (WGS) entry which is preliminary data.</text>
</comment>
<sequence length="130" mass="13980">MSGSTRAPRIVLDHAVVPVADRAAGAAFFAELMGLTVGDPAGPFVPVRVNESLTFDFDDRSRVEPGHYGFLVDEAAFDAVLGRLARWPAVEFGSGPENGWDRDINHLGGGRGVYVRSPEGHSYEMFTVAC</sequence>
<accession>A0ABW7W6S5</accession>